<name>A0A8T0EQY2_ARGBR</name>
<evidence type="ECO:0000313" key="2">
    <source>
        <dbReference type="EMBL" id="KAF8777684.1"/>
    </source>
</evidence>
<dbReference type="PANTHER" id="PTHR37162:SF1">
    <property type="entry name" value="BED-TYPE DOMAIN-CONTAINING PROTEIN"/>
    <property type="match status" value="1"/>
</dbReference>
<dbReference type="GO" id="GO:0046983">
    <property type="term" value="F:protein dimerization activity"/>
    <property type="evidence" value="ECO:0007669"/>
    <property type="project" value="InterPro"/>
</dbReference>
<organism evidence="2 3">
    <name type="scientific">Argiope bruennichi</name>
    <name type="common">Wasp spider</name>
    <name type="synonym">Aranea bruennichi</name>
    <dbReference type="NCBI Taxonomy" id="94029"/>
    <lineage>
        <taxon>Eukaryota</taxon>
        <taxon>Metazoa</taxon>
        <taxon>Ecdysozoa</taxon>
        <taxon>Arthropoda</taxon>
        <taxon>Chelicerata</taxon>
        <taxon>Arachnida</taxon>
        <taxon>Araneae</taxon>
        <taxon>Araneomorphae</taxon>
        <taxon>Entelegynae</taxon>
        <taxon>Araneoidea</taxon>
        <taxon>Araneidae</taxon>
        <taxon>Argiope</taxon>
    </lineage>
</organism>
<evidence type="ECO:0000313" key="3">
    <source>
        <dbReference type="Proteomes" id="UP000807504"/>
    </source>
</evidence>
<dbReference type="EMBL" id="JABXBU010002072">
    <property type="protein sequence ID" value="KAF8777684.1"/>
    <property type="molecule type" value="Genomic_DNA"/>
</dbReference>
<reference evidence="2" key="2">
    <citation type="submission" date="2020-06" db="EMBL/GenBank/DDBJ databases">
        <authorList>
            <person name="Sheffer M."/>
        </authorList>
    </citation>
    <scope>NUCLEOTIDE SEQUENCE</scope>
</reference>
<feature type="domain" description="HAT C-terminal dimerisation" evidence="1">
    <location>
        <begin position="535"/>
        <end position="622"/>
    </location>
</feature>
<gene>
    <name evidence="2" type="ORF">HNY73_014503</name>
</gene>
<dbReference type="InterPro" id="IPR008906">
    <property type="entry name" value="HATC_C_dom"/>
</dbReference>
<dbReference type="AlphaFoldDB" id="A0A8T0EQY2"/>
<comment type="caution">
    <text evidence="2">The sequence shown here is derived from an EMBL/GenBank/DDBJ whole genome shotgun (WGS) entry which is preliminary data.</text>
</comment>
<sequence length="1158" mass="131587">MSSKKWKAFYESNRKYNESWEKKFVWLKKVSDGSENAYCKLCRCNILPKLSNLSHHKSSDKHKKNTPANTQKTISVVKTSTSNRKVDEAVKIAQLKIAVSSTCHSAIRTIDHLGEIIVQHGIGSPLGELKLHRTKCISLIKNVISPALKSDLIKDLQEKKYALIIDESINISVQKYLCILVRFWSDRRKEISTQLLGLIPVQEATGENIFNVINEEIKSCGQTLENCIGFASDGAANMVRCNNSVWSKLKTVSPYCVQLRCICHSLALCIQHAVSKLPSNIGFLLVEIPSWFSHSSIRREAYKDLFQVMNTTSDSQETVQAPLPFKKLSPTRWLVRGKVMLNILMNWEELKVYFISAEEAETKFDTKYKLRMIREMLVDHRNQLYFHFATPLVQEFERLNSLFQKNKADPQELNDELFLHYRSLRSRIYNVNNHRKDINNVDFGAKFITECNSVLQQHHNQPEYKLEIFAVKERCLAVLDEALMQVEKRLLSARTLFKDLSKLSPSVVLNQVTRATFSELPFQHLTGEKLSVIEDQYRKLPFVDWREEVFNKELPLDSEQFWQGVLQHPHFKELSHFALNCLITPISNATVERVFSLLTCVKTKARNRMKLSLLEAIIRIRTEFLLSNKCCKDFLPSDAMIKNFRSDALYATNPSTSSTSEEENLSDDELVAILLPSNDYCEPLETFSDISSGDLEQEDSVDNKEAAFENQFDLPRLVIVEAESTTNSACEASLSGADTACEKSLSVTHSNAPRQEIIEIASDILKNKLSEINSDGVRELTFNVSEKRLLESNSDVVSEKISKLTFDTPKEILITENSDAIITENSDAKQKITEVASNIANDINKPSADLVSKVLQNYEIKKSTLNVCDKSPSTEEKFQSFYLPLPEVESGSSKHDTIGFECPASTMISRSSSSKMESDASNTFSRSSSSLEMDFDSMAYDDNQTDSDYSVTNDMISSPEKSNVLKHDYKQVRSYASEISDKSLLEENLNITNYDSVIVKPCYVKVQDIFKSLSNTKVHRIKKAFISPENVETFSSPESDKSFADNSVGKIPVIQIIEKLEVVDECENTPVVQKIEKLDVVDKCEKTPVVQKIEKLNVVDKCGKTPVVQKIQKLDVVDKCEKTPVIQKIEKPSIIHTNKDTPIYNTRRKKCIPKKYLQ</sequence>
<dbReference type="PANTHER" id="PTHR37162">
    <property type="entry name" value="HAT FAMILY DIMERISATION DOMAINCONTAINING PROTEIN-RELATED"/>
    <property type="match status" value="1"/>
</dbReference>
<dbReference type="Pfam" id="PF05699">
    <property type="entry name" value="Dimer_Tnp_hAT"/>
    <property type="match status" value="1"/>
</dbReference>
<protein>
    <submittedName>
        <fullName evidence="2">Zinc finger protein 862 like protein</fullName>
    </submittedName>
</protein>
<proteinExistence type="predicted"/>
<reference evidence="2" key="1">
    <citation type="journal article" date="2020" name="bioRxiv">
        <title>Chromosome-level reference genome of the European wasp spider Argiope bruennichi: a resource for studies on range expansion and evolutionary adaptation.</title>
        <authorList>
            <person name="Sheffer M.M."/>
            <person name="Hoppe A."/>
            <person name="Krehenwinkel H."/>
            <person name="Uhl G."/>
            <person name="Kuss A.W."/>
            <person name="Jensen L."/>
            <person name="Jensen C."/>
            <person name="Gillespie R.G."/>
            <person name="Hoff K.J."/>
            <person name="Prost S."/>
        </authorList>
    </citation>
    <scope>NUCLEOTIDE SEQUENCE</scope>
</reference>
<evidence type="ECO:0000259" key="1">
    <source>
        <dbReference type="Pfam" id="PF05699"/>
    </source>
</evidence>
<dbReference type="InterPro" id="IPR012337">
    <property type="entry name" value="RNaseH-like_sf"/>
</dbReference>
<dbReference type="Proteomes" id="UP000807504">
    <property type="component" value="Unassembled WGS sequence"/>
</dbReference>
<keyword evidence="3" id="KW-1185">Reference proteome</keyword>
<dbReference type="SUPFAM" id="SSF53098">
    <property type="entry name" value="Ribonuclease H-like"/>
    <property type="match status" value="1"/>
</dbReference>
<accession>A0A8T0EQY2</accession>